<keyword evidence="4" id="KW-1185">Reference proteome</keyword>
<proteinExistence type="predicted"/>
<keyword evidence="2" id="KW-0812">Transmembrane</keyword>
<gene>
    <name evidence="3" type="ORF">BZ3500_MVSOF-1268-A1-R1_CHR2-1G04277</name>
</gene>
<dbReference type="OrthoDB" id="2535929at2759"/>
<dbReference type="Proteomes" id="UP000249723">
    <property type="component" value="Unassembled WGS sequence"/>
</dbReference>
<keyword evidence="2" id="KW-1133">Transmembrane helix</keyword>
<dbReference type="EMBL" id="FMWP01000012">
    <property type="protein sequence ID" value="SCZ88235.1"/>
    <property type="molecule type" value="Genomic_DNA"/>
</dbReference>
<dbReference type="AlphaFoldDB" id="A0A2X0MAV9"/>
<evidence type="ECO:0000313" key="3">
    <source>
        <dbReference type="EMBL" id="SCZ88235.1"/>
    </source>
</evidence>
<evidence type="ECO:0000256" key="2">
    <source>
        <dbReference type="SAM" id="Phobius"/>
    </source>
</evidence>
<accession>A0A2X0MAV9</accession>
<protein>
    <submittedName>
        <fullName evidence="3">BZ3500_MvSof-1268-A1-R1_Chr2-1g04277 protein</fullName>
    </submittedName>
</protein>
<reference evidence="4" key="1">
    <citation type="submission" date="2016-10" db="EMBL/GenBank/DDBJ databases">
        <authorList>
            <person name="Jeantristanb JTB J.-T."/>
            <person name="Ricardo R."/>
        </authorList>
    </citation>
    <scope>NUCLEOTIDE SEQUENCE [LARGE SCALE GENOMIC DNA]</scope>
</reference>
<feature type="region of interest" description="Disordered" evidence="1">
    <location>
        <begin position="491"/>
        <end position="518"/>
    </location>
</feature>
<organism evidence="3 4">
    <name type="scientific">Microbotryum saponariae</name>
    <dbReference type="NCBI Taxonomy" id="289078"/>
    <lineage>
        <taxon>Eukaryota</taxon>
        <taxon>Fungi</taxon>
        <taxon>Dikarya</taxon>
        <taxon>Basidiomycota</taxon>
        <taxon>Pucciniomycotina</taxon>
        <taxon>Microbotryomycetes</taxon>
        <taxon>Microbotryales</taxon>
        <taxon>Microbotryaceae</taxon>
        <taxon>Microbotryum</taxon>
    </lineage>
</organism>
<keyword evidence="2" id="KW-0472">Membrane</keyword>
<name>A0A2X0MAV9_9BASI</name>
<evidence type="ECO:0000313" key="4">
    <source>
        <dbReference type="Proteomes" id="UP000249723"/>
    </source>
</evidence>
<sequence length="518" mass="57237">MPTASGNDSNAGSSAAPIAISQASHSSTAPLPEPLRALVNLRIKADSALNHPALEQELENGVLGPQSAIVLESLQATLECAATWRARLQDTTGRTSKRSNEEEARGEFVEAWCRSRIGESLQGFSRAGELLGLPDPPTLDQVPSVTRPKQGVLPLELGTVPGWVGEMLAEWARTQTTLCFSSLLRPGGNEVVEEDKLAEMLDMACRRNVQALFTPVDPNFAPEESSSSARTVMGNARLIRDMSTLLPFTSSASLWNRRIAWATHVADITFIEASMSANRLVDAASAAAAILQDPKTTNERRNEVRHVLEHTIQHLVPFEKKQGTALLTLGRVMLEAVGSMYLDRDEAFSVQRRKMEDAVLQEGKEPELAEGERVEVPENDLVRETRQVFIRGEFHPRPESGSREPPVLILLILAFLASGLFENAYASFLRTPTKARQNKKEEQRLLRRLEATYCDLEELDNHTPEVVQLKSERVARALWINDRLLSLGDDADDDSDLDDADEDSDGEMITRRFGQSTI</sequence>
<evidence type="ECO:0000256" key="1">
    <source>
        <dbReference type="SAM" id="MobiDB-lite"/>
    </source>
</evidence>
<feature type="compositionally biased region" description="Acidic residues" evidence="1">
    <location>
        <begin position="491"/>
        <end position="506"/>
    </location>
</feature>
<feature type="transmembrane region" description="Helical" evidence="2">
    <location>
        <begin position="407"/>
        <end position="429"/>
    </location>
</feature>